<sequence>MAKNTKIHGIAINPCGATCALCEEFHKNKIGAAEWLLRRTAIWVADFVEDIPKFDEKSFYKDNGFNIREFLKGLLWYKNMEKGCSGCHQCEITECIKEQNVQFCFECNKLANCDKIRHLYDKYPFLKEIYEDFKKEGIIFLEKKYQRLYESGKRLLDLKAIPWRELFKKAMKDENIDLFQHWNEFYKNERNPS</sequence>
<accession>X0TRI0</accession>
<protein>
    <recommendedName>
        <fullName evidence="2">DUF3795 domain-containing protein</fullName>
    </recommendedName>
</protein>
<dbReference type="AlphaFoldDB" id="X0TRI0"/>
<reference evidence="1" key="1">
    <citation type="journal article" date="2014" name="Front. Microbiol.">
        <title>High frequency of phylogenetically diverse reductive dehalogenase-homologous genes in deep subseafloor sedimentary metagenomes.</title>
        <authorList>
            <person name="Kawai M."/>
            <person name="Futagami T."/>
            <person name="Toyoda A."/>
            <person name="Takaki Y."/>
            <person name="Nishi S."/>
            <person name="Hori S."/>
            <person name="Arai W."/>
            <person name="Tsubouchi T."/>
            <person name="Morono Y."/>
            <person name="Uchiyama I."/>
            <person name="Ito T."/>
            <person name="Fujiyama A."/>
            <person name="Inagaki F."/>
            <person name="Takami H."/>
        </authorList>
    </citation>
    <scope>NUCLEOTIDE SEQUENCE</scope>
    <source>
        <strain evidence="1">Expedition CK06-06</strain>
    </source>
</reference>
<dbReference type="InterPro" id="IPR024227">
    <property type="entry name" value="DUF3795"/>
</dbReference>
<gene>
    <name evidence="1" type="ORF">S01H1_18227</name>
</gene>
<proteinExistence type="predicted"/>
<name>X0TRI0_9ZZZZ</name>
<comment type="caution">
    <text evidence="1">The sequence shown here is derived from an EMBL/GenBank/DDBJ whole genome shotgun (WGS) entry which is preliminary data.</text>
</comment>
<evidence type="ECO:0000313" key="1">
    <source>
        <dbReference type="EMBL" id="GAF78740.1"/>
    </source>
</evidence>
<dbReference type="EMBL" id="BARS01009728">
    <property type="protein sequence ID" value="GAF78740.1"/>
    <property type="molecule type" value="Genomic_DNA"/>
</dbReference>
<evidence type="ECO:0008006" key="2">
    <source>
        <dbReference type="Google" id="ProtNLM"/>
    </source>
</evidence>
<organism evidence="1">
    <name type="scientific">marine sediment metagenome</name>
    <dbReference type="NCBI Taxonomy" id="412755"/>
    <lineage>
        <taxon>unclassified sequences</taxon>
        <taxon>metagenomes</taxon>
        <taxon>ecological metagenomes</taxon>
    </lineage>
</organism>
<dbReference type="Pfam" id="PF12675">
    <property type="entry name" value="DUF3795"/>
    <property type="match status" value="1"/>
</dbReference>